<proteinExistence type="predicted"/>
<dbReference type="PANTHER" id="PTHR16056">
    <property type="entry name" value="REGULATOR OF MICROTUBULE DYNAMICS PROTEIN"/>
    <property type="match status" value="1"/>
</dbReference>
<dbReference type="SUPFAM" id="SSF48452">
    <property type="entry name" value="TPR-like"/>
    <property type="match status" value="1"/>
</dbReference>
<dbReference type="GO" id="GO:0005739">
    <property type="term" value="C:mitochondrion"/>
    <property type="evidence" value="ECO:0007669"/>
    <property type="project" value="TreeGrafter"/>
</dbReference>
<comment type="caution">
    <text evidence="9">The sequence shown here is derived from an EMBL/GenBank/DDBJ whole genome shotgun (WGS) entry which is preliminary data.</text>
</comment>
<dbReference type="Proteomes" id="UP001458880">
    <property type="component" value="Unassembled WGS sequence"/>
</dbReference>
<protein>
    <recommendedName>
        <fullName evidence="7">Regulator of microtubule dynamics protein 1</fullName>
    </recommendedName>
    <alternativeName>
        <fullName evidence="8">Protein FAM82B</fullName>
    </alternativeName>
</protein>
<dbReference type="InterPro" id="IPR011990">
    <property type="entry name" value="TPR-like_helical_dom_sf"/>
</dbReference>
<keyword evidence="10" id="KW-1185">Reference proteome</keyword>
<dbReference type="InterPro" id="IPR049039">
    <property type="entry name" value="RMD1-3_a_helical_rpt"/>
</dbReference>
<dbReference type="PANTHER" id="PTHR16056:SF16">
    <property type="entry name" value="REGULATOR OF MICROTUBULE DYNAMICS PROTEIN 1"/>
    <property type="match status" value="1"/>
</dbReference>
<dbReference type="Gene3D" id="1.25.40.10">
    <property type="entry name" value="Tetratricopeptide repeat domain"/>
    <property type="match status" value="1"/>
</dbReference>
<sequence length="361" mass="41561">MRKYAGVIGAAGMLIIEHFRQERRRHVMSQDLDRMNRQLSMLRLELDQLRATQRDDRKEDFGSALDVDSAEEEFYDLSDEEIYVKTESILDEIDKNLDSGKIDVIRETLVIIGNMIDENPKRADLTWRAAKAYYHIAMNSDIVAKQENIKKGIEMCKKGLELNPKSSDIHKWYGILIGSRGDFQSTKDRIADGHTFKKHIDIAIELNPSDASLHHLLGRFAFEVAGLKWYERKAAAALFGEPPTATYQDALLHFLKADDLSKKDWKENLMLPPTATYQDALLHFLKADDLSKKDWKENLMLIGKCFIANGDYKDAITWLTKARNDAITWLTKARNVKSKDDVEKQFDAEIEVLLAKYNSYR</sequence>
<evidence type="ECO:0000256" key="5">
    <source>
        <dbReference type="ARBA" id="ARBA00022803"/>
    </source>
</evidence>
<comment type="subunit">
    <text evidence="2">Interacts with microtubules.</text>
</comment>
<accession>A0AAW1MI44</accession>
<comment type="subcellular location">
    <subcellularLocation>
        <location evidence="1">Cytoplasm</location>
        <location evidence="1">Cytoskeleton</location>
    </subcellularLocation>
</comment>
<dbReference type="GO" id="GO:0097431">
    <property type="term" value="C:mitotic spindle pole"/>
    <property type="evidence" value="ECO:0007669"/>
    <property type="project" value="TreeGrafter"/>
</dbReference>
<organism evidence="9 10">
    <name type="scientific">Popillia japonica</name>
    <name type="common">Japanese beetle</name>
    <dbReference type="NCBI Taxonomy" id="7064"/>
    <lineage>
        <taxon>Eukaryota</taxon>
        <taxon>Metazoa</taxon>
        <taxon>Ecdysozoa</taxon>
        <taxon>Arthropoda</taxon>
        <taxon>Hexapoda</taxon>
        <taxon>Insecta</taxon>
        <taxon>Pterygota</taxon>
        <taxon>Neoptera</taxon>
        <taxon>Endopterygota</taxon>
        <taxon>Coleoptera</taxon>
        <taxon>Polyphaga</taxon>
        <taxon>Scarabaeiformia</taxon>
        <taxon>Scarabaeidae</taxon>
        <taxon>Rutelinae</taxon>
        <taxon>Popillia</taxon>
    </lineage>
</organism>
<evidence type="ECO:0000313" key="10">
    <source>
        <dbReference type="Proteomes" id="UP001458880"/>
    </source>
</evidence>
<dbReference type="EMBL" id="JASPKY010000050">
    <property type="protein sequence ID" value="KAK9745331.1"/>
    <property type="molecule type" value="Genomic_DNA"/>
</dbReference>
<gene>
    <name evidence="9" type="ORF">QE152_g7034</name>
</gene>
<keyword evidence="3" id="KW-0963">Cytoplasm</keyword>
<evidence type="ECO:0000256" key="2">
    <source>
        <dbReference type="ARBA" id="ARBA00011375"/>
    </source>
</evidence>
<keyword evidence="6" id="KW-0206">Cytoskeleton</keyword>
<evidence type="ECO:0000313" key="9">
    <source>
        <dbReference type="EMBL" id="KAK9745331.1"/>
    </source>
</evidence>
<evidence type="ECO:0000256" key="3">
    <source>
        <dbReference type="ARBA" id="ARBA00022490"/>
    </source>
</evidence>
<evidence type="ECO:0000256" key="8">
    <source>
        <dbReference type="ARBA" id="ARBA00041958"/>
    </source>
</evidence>
<reference evidence="9 10" key="1">
    <citation type="journal article" date="2024" name="BMC Genomics">
        <title>De novo assembly and annotation of Popillia japonica's genome with initial clues to its potential as an invasive pest.</title>
        <authorList>
            <person name="Cucini C."/>
            <person name="Boschi S."/>
            <person name="Funari R."/>
            <person name="Cardaioli E."/>
            <person name="Iannotti N."/>
            <person name="Marturano G."/>
            <person name="Paoli F."/>
            <person name="Bruttini M."/>
            <person name="Carapelli A."/>
            <person name="Frati F."/>
            <person name="Nardi F."/>
        </authorList>
    </citation>
    <scope>NUCLEOTIDE SEQUENCE [LARGE SCALE GENOMIC DNA]</scope>
    <source>
        <strain evidence="9">DMR45628</strain>
    </source>
</reference>
<keyword evidence="5" id="KW-0802">TPR repeat</keyword>
<evidence type="ECO:0000256" key="4">
    <source>
        <dbReference type="ARBA" id="ARBA00022737"/>
    </source>
</evidence>
<evidence type="ECO:0000256" key="1">
    <source>
        <dbReference type="ARBA" id="ARBA00004245"/>
    </source>
</evidence>
<dbReference type="AlphaFoldDB" id="A0AAW1MI44"/>
<dbReference type="Pfam" id="PF21033">
    <property type="entry name" value="RMD1-3"/>
    <property type="match status" value="1"/>
</dbReference>
<keyword evidence="4" id="KW-0677">Repeat</keyword>
<dbReference type="GO" id="GO:0005876">
    <property type="term" value="C:spindle microtubule"/>
    <property type="evidence" value="ECO:0007669"/>
    <property type="project" value="TreeGrafter"/>
</dbReference>
<dbReference type="GO" id="GO:0008017">
    <property type="term" value="F:microtubule binding"/>
    <property type="evidence" value="ECO:0007669"/>
    <property type="project" value="TreeGrafter"/>
</dbReference>
<evidence type="ECO:0000256" key="6">
    <source>
        <dbReference type="ARBA" id="ARBA00023212"/>
    </source>
</evidence>
<name>A0AAW1MI44_POPJA</name>
<evidence type="ECO:0000256" key="7">
    <source>
        <dbReference type="ARBA" id="ARBA00039966"/>
    </source>
</evidence>